<feature type="transmembrane region" description="Helical" evidence="8">
    <location>
        <begin position="86"/>
        <end position="108"/>
    </location>
</feature>
<dbReference type="PANTHER" id="PTHR42920:SF11">
    <property type="entry name" value="INNER MEMBRANE PROTEIN YTFF"/>
    <property type="match status" value="1"/>
</dbReference>
<evidence type="ECO:0000256" key="3">
    <source>
        <dbReference type="ARBA" id="ARBA00022475"/>
    </source>
</evidence>
<evidence type="ECO:0000256" key="1">
    <source>
        <dbReference type="ARBA" id="ARBA00004651"/>
    </source>
</evidence>
<feature type="transmembrane region" description="Helical" evidence="8">
    <location>
        <begin position="233"/>
        <end position="252"/>
    </location>
</feature>
<feature type="compositionally biased region" description="Polar residues" evidence="7">
    <location>
        <begin position="1"/>
        <end position="18"/>
    </location>
</feature>
<evidence type="ECO:0000313" key="10">
    <source>
        <dbReference type="EMBL" id="MFC4982760.1"/>
    </source>
</evidence>
<feature type="transmembrane region" description="Helical" evidence="8">
    <location>
        <begin position="57"/>
        <end position="74"/>
    </location>
</feature>
<dbReference type="InterPro" id="IPR037185">
    <property type="entry name" value="EmrE-like"/>
</dbReference>
<feature type="transmembrane region" description="Helical" evidence="8">
    <location>
        <begin position="114"/>
        <end position="135"/>
    </location>
</feature>
<evidence type="ECO:0000256" key="2">
    <source>
        <dbReference type="ARBA" id="ARBA00007362"/>
    </source>
</evidence>
<feature type="transmembrane region" description="Helical" evidence="8">
    <location>
        <begin position="203"/>
        <end position="221"/>
    </location>
</feature>
<feature type="domain" description="EamA" evidence="9">
    <location>
        <begin position="26"/>
        <end position="158"/>
    </location>
</feature>
<dbReference type="RefSeq" id="WP_106972762.1">
    <property type="nucleotide sequence ID" value="NZ_JBHSJE010000012.1"/>
</dbReference>
<accession>A0ABV9VHV2</accession>
<dbReference type="Pfam" id="PF00892">
    <property type="entry name" value="EamA"/>
    <property type="match status" value="2"/>
</dbReference>
<evidence type="ECO:0000313" key="11">
    <source>
        <dbReference type="Proteomes" id="UP001595908"/>
    </source>
</evidence>
<feature type="region of interest" description="Disordered" evidence="7">
    <location>
        <begin position="1"/>
        <end position="20"/>
    </location>
</feature>
<evidence type="ECO:0000256" key="5">
    <source>
        <dbReference type="ARBA" id="ARBA00022989"/>
    </source>
</evidence>
<protein>
    <submittedName>
        <fullName evidence="10">DMT family transporter</fullName>
    </submittedName>
</protein>
<feature type="transmembrane region" description="Helical" evidence="8">
    <location>
        <begin position="288"/>
        <end position="306"/>
    </location>
</feature>
<feature type="transmembrane region" description="Helical" evidence="8">
    <location>
        <begin position="171"/>
        <end position="191"/>
    </location>
</feature>
<dbReference type="GeneID" id="31237983"/>
<evidence type="ECO:0000256" key="7">
    <source>
        <dbReference type="SAM" id="MobiDB-lite"/>
    </source>
</evidence>
<keyword evidence="3" id="KW-1003">Cell membrane</keyword>
<feature type="domain" description="EamA" evidence="9">
    <location>
        <begin position="173"/>
        <end position="305"/>
    </location>
</feature>
<keyword evidence="5 8" id="KW-1133">Transmembrane helix</keyword>
<evidence type="ECO:0000256" key="8">
    <source>
        <dbReference type="SAM" id="Phobius"/>
    </source>
</evidence>
<feature type="transmembrane region" description="Helical" evidence="8">
    <location>
        <begin position="142"/>
        <end position="159"/>
    </location>
</feature>
<comment type="similarity">
    <text evidence="2">Belongs to the EamA transporter family.</text>
</comment>
<dbReference type="PANTHER" id="PTHR42920">
    <property type="entry name" value="OS03G0707200 PROTEIN-RELATED"/>
    <property type="match status" value="1"/>
</dbReference>
<dbReference type="Proteomes" id="UP001595908">
    <property type="component" value="Unassembled WGS sequence"/>
</dbReference>
<name>A0ABV9VHV2_STRAZ</name>
<comment type="subcellular location">
    <subcellularLocation>
        <location evidence="1">Cell membrane</location>
        <topology evidence="1">Multi-pass membrane protein</topology>
    </subcellularLocation>
</comment>
<dbReference type="InterPro" id="IPR051258">
    <property type="entry name" value="Diverse_Substrate_Transporter"/>
</dbReference>
<feature type="transmembrane region" description="Helical" evidence="8">
    <location>
        <begin position="264"/>
        <end position="282"/>
    </location>
</feature>
<evidence type="ECO:0000259" key="9">
    <source>
        <dbReference type="Pfam" id="PF00892"/>
    </source>
</evidence>
<keyword evidence="6 8" id="KW-0472">Membrane</keyword>
<gene>
    <name evidence="10" type="ORF">ACFPL4_31215</name>
</gene>
<dbReference type="Gene3D" id="1.10.3730.20">
    <property type="match status" value="1"/>
</dbReference>
<feature type="transmembrane region" description="Helical" evidence="8">
    <location>
        <begin position="21"/>
        <end position="37"/>
    </location>
</feature>
<evidence type="ECO:0000256" key="4">
    <source>
        <dbReference type="ARBA" id="ARBA00022692"/>
    </source>
</evidence>
<proteinExistence type="inferred from homology"/>
<organism evidence="10 11">
    <name type="scientific">Streptomyces atroolivaceus</name>
    <dbReference type="NCBI Taxonomy" id="66869"/>
    <lineage>
        <taxon>Bacteria</taxon>
        <taxon>Bacillati</taxon>
        <taxon>Actinomycetota</taxon>
        <taxon>Actinomycetes</taxon>
        <taxon>Kitasatosporales</taxon>
        <taxon>Streptomycetaceae</taxon>
        <taxon>Streptomyces</taxon>
    </lineage>
</organism>
<comment type="caution">
    <text evidence="10">The sequence shown here is derived from an EMBL/GenBank/DDBJ whole genome shotgun (WGS) entry which is preliminary data.</text>
</comment>
<dbReference type="EMBL" id="JBHSJE010000012">
    <property type="protein sequence ID" value="MFC4982760.1"/>
    <property type="molecule type" value="Genomic_DNA"/>
</dbReference>
<keyword evidence="4 8" id="KW-0812">Transmembrane</keyword>
<sequence length="321" mass="33145">MKSTSSENRLGNTPGSTSRRVRGGAVACLLGATLFWAGNYVVGSIAVASLDPLSLTILRWVTALVPLAAIAQVLEKPHWRQVLSSWPWLISLGVSGLAGYNLLLYAALSYTDAFNASLINAFNPALITLAAAGFLRERLTPAATAGVLIALVGVLVVLSGGDLTALLDTGFGTGELLMIGAIGAWTAYTIIGRLAPRLPPITSTVVQAAVAVTILAPFSVATGGPNLPKSADAVASLLFIAVFPSVLSYLLWNRALQLMPANGAGVFLNLITVFTAIFTVLAGRHFDAAQMIGGAVVIGGVVMTNTRALRRKPSPPGSEGG</sequence>
<keyword evidence="11" id="KW-1185">Reference proteome</keyword>
<evidence type="ECO:0000256" key="6">
    <source>
        <dbReference type="ARBA" id="ARBA00023136"/>
    </source>
</evidence>
<reference evidence="11" key="1">
    <citation type="journal article" date="2019" name="Int. J. Syst. Evol. Microbiol.">
        <title>The Global Catalogue of Microorganisms (GCM) 10K type strain sequencing project: providing services to taxonomists for standard genome sequencing and annotation.</title>
        <authorList>
            <consortium name="The Broad Institute Genomics Platform"/>
            <consortium name="The Broad Institute Genome Sequencing Center for Infectious Disease"/>
            <person name="Wu L."/>
            <person name="Ma J."/>
        </authorList>
    </citation>
    <scope>NUCLEOTIDE SEQUENCE [LARGE SCALE GENOMIC DNA]</scope>
    <source>
        <strain evidence="11">ICMP 257</strain>
    </source>
</reference>
<dbReference type="InterPro" id="IPR000620">
    <property type="entry name" value="EamA_dom"/>
</dbReference>
<dbReference type="SUPFAM" id="SSF103481">
    <property type="entry name" value="Multidrug resistance efflux transporter EmrE"/>
    <property type="match status" value="2"/>
</dbReference>